<dbReference type="STRING" id="2200.GCA_001571405_00865"/>
<reference evidence="2 3" key="1">
    <citation type="submission" date="2016-10" db="EMBL/GenBank/DDBJ databases">
        <authorList>
            <person name="Varghese N."/>
            <person name="Submissions S."/>
        </authorList>
    </citation>
    <scope>NUCLEOTIDE SEQUENCE [LARGE SCALE GENOMIC DNA]</scope>
    <source>
        <strain evidence="2 3">DSM 2373</strain>
    </source>
</reference>
<dbReference type="InterPro" id="IPR002545">
    <property type="entry name" value="CheW-lke_dom"/>
</dbReference>
<dbReference type="Gene3D" id="2.40.50.180">
    <property type="entry name" value="CheA-289, Domain 4"/>
    <property type="match status" value="1"/>
</dbReference>
<dbReference type="GO" id="GO:0005829">
    <property type="term" value="C:cytosol"/>
    <property type="evidence" value="ECO:0007669"/>
    <property type="project" value="TreeGrafter"/>
</dbReference>
<dbReference type="Proteomes" id="UP000326500">
    <property type="component" value="Unassembled WGS sequence"/>
</dbReference>
<keyword evidence="3" id="KW-1185">Reference proteome</keyword>
<dbReference type="PANTHER" id="PTHR22617">
    <property type="entry name" value="CHEMOTAXIS SENSOR HISTIDINE KINASE-RELATED"/>
    <property type="match status" value="1"/>
</dbReference>
<dbReference type="PROSITE" id="PS50851">
    <property type="entry name" value="CHEW"/>
    <property type="match status" value="1"/>
</dbReference>
<protein>
    <submittedName>
        <fullName evidence="2">Purine-binding chemotaxis protein CheW</fullName>
    </submittedName>
</protein>
<dbReference type="SUPFAM" id="SSF50341">
    <property type="entry name" value="CheW-like"/>
    <property type="match status" value="1"/>
</dbReference>
<dbReference type="InterPro" id="IPR036061">
    <property type="entry name" value="CheW-like_dom_sf"/>
</dbReference>
<dbReference type="GO" id="GO:0006935">
    <property type="term" value="P:chemotaxis"/>
    <property type="evidence" value="ECO:0007669"/>
    <property type="project" value="InterPro"/>
</dbReference>
<evidence type="ECO:0000259" key="1">
    <source>
        <dbReference type="PROSITE" id="PS50851"/>
    </source>
</evidence>
<dbReference type="RefSeq" id="WP_066955979.1">
    <property type="nucleotide sequence ID" value="NZ_BCNX01000006.1"/>
</dbReference>
<sequence>MAALIDVVEFEIGNSLYALDIGVAREIVEMIPITPIPRSSPYLAGIINLRGEITNIINLALLLDPASAAEISDDQKIIVLVPDAAAGSNVGVIVDEVHSVIKVSEEDIEVMDDSISHMACIKGVIKLSRGEGAGQTGRDLVLWIDIVKLLGDLVAHD</sequence>
<evidence type="ECO:0000313" key="2">
    <source>
        <dbReference type="EMBL" id="SDJ82148.1"/>
    </source>
</evidence>
<gene>
    <name evidence="2" type="ORF">SAMN04488571_101120</name>
</gene>
<feature type="domain" description="CheW-like" evidence="1">
    <location>
        <begin position="4"/>
        <end position="155"/>
    </location>
</feature>
<dbReference type="InterPro" id="IPR039315">
    <property type="entry name" value="CheW"/>
</dbReference>
<dbReference type="PANTHER" id="PTHR22617:SF23">
    <property type="entry name" value="CHEMOTAXIS PROTEIN CHEW"/>
    <property type="match status" value="1"/>
</dbReference>
<dbReference type="SMART" id="SM00260">
    <property type="entry name" value="CheW"/>
    <property type="match status" value="1"/>
</dbReference>
<dbReference type="EMBL" id="FNFT01000001">
    <property type="protein sequence ID" value="SDJ82148.1"/>
    <property type="molecule type" value="Genomic_DNA"/>
</dbReference>
<dbReference type="GO" id="GO:0007165">
    <property type="term" value="P:signal transduction"/>
    <property type="evidence" value="ECO:0007669"/>
    <property type="project" value="InterPro"/>
</dbReference>
<dbReference type="Gene3D" id="2.30.30.40">
    <property type="entry name" value="SH3 Domains"/>
    <property type="match status" value="1"/>
</dbReference>
<name>A0A1G8WUW1_9EURY</name>
<dbReference type="AlphaFoldDB" id="A0A1G8WUW1"/>
<organism evidence="2 3">
    <name type="scientific">Methanoculleus thermophilus</name>
    <dbReference type="NCBI Taxonomy" id="2200"/>
    <lineage>
        <taxon>Archaea</taxon>
        <taxon>Methanobacteriati</taxon>
        <taxon>Methanobacteriota</taxon>
        <taxon>Stenosarchaea group</taxon>
        <taxon>Methanomicrobia</taxon>
        <taxon>Methanomicrobiales</taxon>
        <taxon>Methanomicrobiaceae</taxon>
        <taxon>Methanoculleus</taxon>
    </lineage>
</organism>
<accession>A0A1G8WUW1</accession>
<dbReference type="OrthoDB" id="115049at2157"/>
<proteinExistence type="predicted"/>
<dbReference type="Pfam" id="PF01584">
    <property type="entry name" value="CheW"/>
    <property type="match status" value="1"/>
</dbReference>
<evidence type="ECO:0000313" key="3">
    <source>
        <dbReference type="Proteomes" id="UP000326500"/>
    </source>
</evidence>